<keyword evidence="4 5" id="KW-0472">Membrane</keyword>
<evidence type="ECO:0000256" key="3">
    <source>
        <dbReference type="ARBA" id="ARBA00022989"/>
    </source>
</evidence>
<sequence>MDPPILPTARLEIDVDLGFALFFFFLLCFFLLVSIVRCAQIVLDPYSAVTTSIYQEEQSQE</sequence>
<dbReference type="InterPro" id="IPR020066">
    <property type="entry name" value="Cortexin"/>
</dbReference>
<dbReference type="Pfam" id="PF11057">
    <property type="entry name" value="Cortexin"/>
    <property type="match status" value="1"/>
</dbReference>
<evidence type="ECO:0000256" key="2">
    <source>
        <dbReference type="ARBA" id="ARBA00022692"/>
    </source>
</evidence>
<feature type="transmembrane region" description="Helical" evidence="5">
    <location>
        <begin position="17"/>
        <end position="36"/>
    </location>
</feature>
<keyword evidence="7" id="KW-1185">Reference proteome</keyword>
<accession>A0AA47NUJ8</accession>
<keyword evidence="3 5" id="KW-1133">Transmembrane helix</keyword>
<evidence type="ECO:0000256" key="5">
    <source>
        <dbReference type="SAM" id="Phobius"/>
    </source>
</evidence>
<dbReference type="Proteomes" id="UP001174136">
    <property type="component" value="Unassembled WGS sequence"/>
</dbReference>
<comment type="subcellular location">
    <subcellularLocation>
        <location evidence="1">Membrane</location>
        <topology evidence="1">Single-pass membrane protein</topology>
    </subcellularLocation>
</comment>
<keyword evidence="2 5" id="KW-0812">Transmembrane</keyword>
<organism evidence="6 7">
    <name type="scientific">Merluccius polli</name>
    <name type="common">Benguela hake</name>
    <name type="synonym">Merluccius cadenati</name>
    <dbReference type="NCBI Taxonomy" id="89951"/>
    <lineage>
        <taxon>Eukaryota</taxon>
        <taxon>Metazoa</taxon>
        <taxon>Chordata</taxon>
        <taxon>Craniata</taxon>
        <taxon>Vertebrata</taxon>
        <taxon>Euteleostomi</taxon>
        <taxon>Actinopterygii</taxon>
        <taxon>Neopterygii</taxon>
        <taxon>Teleostei</taxon>
        <taxon>Neoteleostei</taxon>
        <taxon>Acanthomorphata</taxon>
        <taxon>Zeiogadaria</taxon>
        <taxon>Gadariae</taxon>
        <taxon>Gadiformes</taxon>
        <taxon>Gadoidei</taxon>
        <taxon>Merlucciidae</taxon>
        <taxon>Merluccius</taxon>
    </lineage>
</organism>
<reference evidence="6" key="1">
    <citation type="journal article" date="2023" name="Front. Mar. Sci.">
        <title>A new Merluccius polli reference genome to investigate the effects of global change in West African waters.</title>
        <authorList>
            <person name="Mateo J.L."/>
            <person name="Blanco-Fernandez C."/>
            <person name="Garcia-Vazquez E."/>
            <person name="Machado-Schiaffino G."/>
        </authorList>
    </citation>
    <scope>NUCLEOTIDE SEQUENCE</scope>
    <source>
        <strain evidence="6">C29</strain>
        <tissue evidence="6">Fin</tissue>
    </source>
</reference>
<evidence type="ECO:0000256" key="4">
    <source>
        <dbReference type="ARBA" id="ARBA00023136"/>
    </source>
</evidence>
<dbReference type="EMBL" id="JAOPHQ010004551">
    <property type="protein sequence ID" value="KAK0139116.1"/>
    <property type="molecule type" value="Genomic_DNA"/>
</dbReference>
<evidence type="ECO:0000313" key="6">
    <source>
        <dbReference type="EMBL" id="KAK0139116.1"/>
    </source>
</evidence>
<dbReference type="GO" id="GO:0016020">
    <property type="term" value="C:membrane"/>
    <property type="evidence" value="ECO:0007669"/>
    <property type="project" value="UniProtKB-SubCell"/>
</dbReference>
<evidence type="ECO:0000256" key="1">
    <source>
        <dbReference type="ARBA" id="ARBA00004167"/>
    </source>
</evidence>
<name>A0AA47NUJ8_MERPO</name>
<protein>
    <submittedName>
        <fullName evidence="6">Cortexin domain-containing 1</fullName>
    </submittedName>
</protein>
<evidence type="ECO:0000313" key="7">
    <source>
        <dbReference type="Proteomes" id="UP001174136"/>
    </source>
</evidence>
<proteinExistence type="predicted"/>
<comment type="caution">
    <text evidence="6">The sequence shown here is derived from an EMBL/GenBank/DDBJ whole genome shotgun (WGS) entry which is preliminary data.</text>
</comment>
<gene>
    <name evidence="6" type="primary">Ctxnd1</name>
    <name evidence="6" type="ORF">N1851_024273</name>
</gene>
<dbReference type="AlphaFoldDB" id="A0AA47NUJ8"/>